<organism evidence="4 5">
    <name type="scientific">Candidatus Desulfobia pelagia</name>
    <dbReference type="NCBI Taxonomy" id="2841692"/>
    <lineage>
        <taxon>Bacteria</taxon>
        <taxon>Pseudomonadati</taxon>
        <taxon>Thermodesulfobacteriota</taxon>
        <taxon>Desulfobulbia</taxon>
        <taxon>Desulfobulbales</taxon>
        <taxon>Desulfobulbaceae</taxon>
        <taxon>Candidatus Desulfobia</taxon>
    </lineage>
</organism>
<dbReference type="NCBIfam" id="TIGR02258">
    <property type="entry name" value="2_5_ligase"/>
    <property type="match status" value="1"/>
</dbReference>
<evidence type="ECO:0000313" key="4">
    <source>
        <dbReference type="EMBL" id="MBC8318984.1"/>
    </source>
</evidence>
<evidence type="ECO:0000313" key="5">
    <source>
        <dbReference type="Proteomes" id="UP000614424"/>
    </source>
</evidence>
<dbReference type="InterPro" id="IPR014051">
    <property type="entry name" value="Phosphoesterase_HXTX"/>
</dbReference>
<protein>
    <recommendedName>
        <fullName evidence="2">RNA 2',3'-cyclic phosphodiesterase</fullName>
        <shortName evidence="2">RNA 2',3'-CPDase</shortName>
        <ecNumber evidence="2">3.1.4.58</ecNumber>
    </recommendedName>
</protein>
<dbReference type="AlphaFoldDB" id="A0A8J6NI82"/>
<dbReference type="InterPro" id="IPR004175">
    <property type="entry name" value="RNA_CPDase"/>
</dbReference>
<comment type="catalytic activity">
    <reaction evidence="2">
        <text>a 3'-end 2',3'-cyclophospho-ribonucleotide-RNA + H2O = a 3'-end 2'-phospho-ribonucleotide-RNA + H(+)</text>
        <dbReference type="Rhea" id="RHEA:11828"/>
        <dbReference type="Rhea" id="RHEA-COMP:10464"/>
        <dbReference type="Rhea" id="RHEA-COMP:17353"/>
        <dbReference type="ChEBI" id="CHEBI:15377"/>
        <dbReference type="ChEBI" id="CHEBI:15378"/>
        <dbReference type="ChEBI" id="CHEBI:83064"/>
        <dbReference type="ChEBI" id="CHEBI:173113"/>
        <dbReference type="EC" id="3.1.4.58"/>
    </reaction>
</comment>
<dbReference type="SUPFAM" id="SSF55144">
    <property type="entry name" value="LigT-like"/>
    <property type="match status" value="1"/>
</dbReference>
<comment type="caution">
    <text evidence="4">The sequence shown here is derived from an EMBL/GenBank/DDBJ whole genome shotgun (WGS) entry which is preliminary data.</text>
</comment>
<evidence type="ECO:0000256" key="1">
    <source>
        <dbReference type="ARBA" id="ARBA00022801"/>
    </source>
</evidence>
<dbReference type="GO" id="GO:0008664">
    <property type="term" value="F:RNA 2',3'-cyclic 3'-phosphodiesterase activity"/>
    <property type="evidence" value="ECO:0007669"/>
    <property type="project" value="UniProtKB-EC"/>
</dbReference>
<dbReference type="PANTHER" id="PTHR35561">
    <property type="entry name" value="RNA 2',3'-CYCLIC PHOSPHODIESTERASE"/>
    <property type="match status" value="1"/>
</dbReference>
<dbReference type="InterPro" id="IPR009097">
    <property type="entry name" value="Cyclic_Pdiesterase"/>
</dbReference>
<evidence type="ECO:0000256" key="2">
    <source>
        <dbReference type="HAMAP-Rule" id="MF_01940"/>
    </source>
</evidence>
<dbReference type="Proteomes" id="UP000614424">
    <property type="component" value="Unassembled WGS sequence"/>
</dbReference>
<feature type="short sequence motif" description="HXTX 2" evidence="2">
    <location>
        <begin position="121"/>
        <end position="124"/>
    </location>
</feature>
<comment type="similarity">
    <text evidence="2">Belongs to the 2H phosphoesterase superfamily. ThpR family.</text>
</comment>
<feature type="short sequence motif" description="HXTX 1" evidence="2">
    <location>
        <begin position="37"/>
        <end position="40"/>
    </location>
</feature>
<feature type="domain" description="Phosphoesterase HXTX" evidence="3">
    <location>
        <begin position="94"/>
        <end position="168"/>
    </location>
</feature>
<feature type="active site" description="Proton acceptor" evidence="2">
    <location>
        <position position="121"/>
    </location>
</feature>
<name>A0A8J6NI82_9BACT</name>
<dbReference type="PANTHER" id="PTHR35561:SF1">
    <property type="entry name" value="RNA 2',3'-CYCLIC PHOSPHODIESTERASE"/>
    <property type="match status" value="1"/>
</dbReference>
<feature type="domain" description="Phosphoesterase HXTX" evidence="3">
    <location>
        <begin position="8"/>
        <end position="86"/>
    </location>
</feature>
<comment type="function">
    <text evidence="2">Hydrolyzes RNA 2',3'-cyclic phosphodiester to an RNA 2'-phosphomonoester.</text>
</comment>
<reference evidence="4 5" key="1">
    <citation type="submission" date="2020-08" db="EMBL/GenBank/DDBJ databases">
        <title>Bridging the membrane lipid divide: bacteria of the FCB group superphylum have the potential to synthesize archaeal ether lipids.</title>
        <authorList>
            <person name="Villanueva L."/>
            <person name="Von Meijenfeldt F.A.B."/>
            <person name="Westbye A.B."/>
            <person name="Yadav S."/>
            <person name="Hopmans E.C."/>
            <person name="Dutilh B.E."/>
            <person name="Sinninghe Damste J.S."/>
        </authorList>
    </citation>
    <scope>NUCLEOTIDE SEQUENCE [LARGE SCALE GENOMIC DNA]</scope>
    <source>
        <strain evidence="4">NIOZ-UU47</strain>
    </source>
</reference>
<dbReference type="EMBL" id="JACNJZ010000207">
    <property type="protein sequence ID" value="MBC8318984.1"/>
    <property type="molecule type" value="Genomic_DNA"/>
</dbReference>
<dbReference type="Gene3D" id="3.90.1140.10">
    <property type="entry name" value="Cyclic phosphodiesterase"/>
    <property type="match status" value="1"/>
</dbReference>
<gene>
    <name evidence="4" type="primary">thpR</name>
    <name evidence="4" type="ORF">H8E41_13890</name>
</gene>
<feature type="active site" description="Proton donor" evidence="2">
    <location>
        <position position="37"/>
    </location>
</feature>
<dbReference type="GO" id="GO:0004113">
    <property type="term" value="F:2',3'-cyclic-nucleotide 3'-phosphodiesterase activity"/>
    <property type="evidence" value="ECO:0007669"/>
    <property type="project" value="InterPro"/>
</dbReference>
<sequence>MYRLFVAIDLPEDVKKNLSSLCYGLPGAKWVDMEQVHLTLRFIGEVDGGIFRDIRAVLEDIEAEGFNLQIKGLGCFPPRKDPRVLWAGIESSGEMLGLKKKIDSRLMRVGIEPEKRKFSPHITLARFRQKPSLQRVADFLSGNGLFSLPLFPVTHFHLYSSVLTPKGALHQIETSYPLLRKDVYREPLEKENSPYS</sequence>
<dbReference type="HAMAP" id="MF_01940">
    <property type="entry name" value="RNA_CPDase"/>
    <property type="match status" value="1"/>
</dbReference>
<proteinExistence type="inferred from homology"/>
<keyword evidence="1 2" id="KW-0378">Hydrolase</keyword>
<dbReference type="EC" id="3.1.4.58" evidence="2"/>
<accession>A0A8J6NI82</accession>
<evidence type="ECO:0000259" key="3">
    <source>
        <dbReference type="Pfam" id="PF02834"/>
    </source>
</evidence>
<dbReference type="Pfam" id="PF02834">
    <property type="entry name" value="LigT_PEase"/>
    <property type="match status" value="2"/>
</dbReference>